<keyword evidence="2" id="KW-1003">Cell membrane</keyword>
<keyword evidence="3 7" id="KW-0812">Transmembrane</keyword>
<organism evidence="9 10">
    <name type="scientific">Arcanobacterium phocae</name>
    <dbReference type="NCBI Taxonomy" id="131112"/>
    <lineage>
        <taxon>Bacteria</taxon>
        <taxon>Bacillati</taxon>
        <taxon>Actinomycetota</taxon>
        <taxon>Actinomycetes</taxon>
        <taxon>Actinomycetales</taxon>
        <taxon>Actinomycetaceae</taxon>
        <taxon>Arcanobacterium</taxon>
    </lineage>
</organism>
<evidence type="ECO:0000256" key="1">
    <source>
        <dbReference type="ARBA" id="ARBA00004651"/>
    </source>
</evidence>
<dbReference type="Pfam" id="PF02687">
    <property type="entry name" value="FtsX"/>
    <property type="match status" value="1"/>
</dbReference>
<evidence type="ECO:0000256" key="5">
    <source>
        <dbReference type="ARBA" id="ARBA00023136"/>
    </source>
</evidence>
<evidence type="ECO:0000256" key="6">
    <source>
        <dbReference type="ARBA" id="ARBA00038076"/>
    </source>
</evidence>
<dbReference type="InterPro" id="IPR050250">
    <property type="entry name" value="Macrolide_Exporter_MacB"/>
</dbReference>
<keyword evidence="5 7" id="KW-0472">Membrane</keyword>
<feature type="domain" description="ABC3 transporter permease C-terminal" evidence="8">
    <location>
        <begin position="247"/>
        <end position="349"/>
    </location>
</feature>
<dbReference type="EMBL" id="LT629804">
    <property type="protein sequence ID" value="SDU80918.1"/>
    <property type="molecule type" value="Genomic_DNA"/>
</dbReference>
<evidence type="ECO:0000256" key="2">
    <source>
        <dbReference type="ARBA" id="ARBA00022475"/>
    </source>
</evidence>
<evidence type="ECO:0000256" key="3">
    <source>
        <dbReference type="ARBA" id="ARBA00022692"/>
    </source>
</evidence>
<comment type="subcellular location">
    <subcellularLocation>
        <location evidence="1">Cell membrane</location>
        <topology evidence="1">Multi-pass membrane protein</topology>
    </subcellularLocation>
</comment>
<dbReference type="STRING" id="131112.SAMN04489737_1353"/>
<dbReference type="InterPro" id="IPR003838">
    <property type="entry name" value="ABC3_permease_C"/>
</dbReference>
<dbReference type="GO" id="GO:0022857">
    <property type="term" value="F:transmembrane transporter activity"/>
    <property type="evidence" value="ECO:0007669"/>
    <property type="project" value="TreeGrafter"/>
</dbReference>
<keyword evidence="10" id="KW-1185">Reference proteome</keyword>
<feature type="transmembrane region" description="Helical" evidence="7">
    <location>
        <begin position="325"/>
        <end position="350"/>
    </location>
</feature>
<evidence type="ECO:0000256" key="4">
    <source>
        <dbReference type="ARBA" id="ARBA00022989"/>
    </source>
</evidence>
<evidence type="ECO:0000259" key="8">
    <source>
        <dbReference type="Pfam" id="PF02687"/>
    </source>
</evidence>
<keyword evidence="4 7" id="KW-1133">Transmembrane helix</keyword>
<dbReference type="PANTHER" id="PTHR30572">
    <property type="entry name" value="MEMBRANE COMPONENT OF TRANSPORTER-RELATED"/>
    <property type="match status" value="1"/>
</dbReference>
<dbReference type="PANTHER" id="PTHR30572:SF4">
    <property type="entry name" value="ABC TRANSPORTER PERMEASE YTRF"/>
    <property type="match status" value="1"/>
</dbReference>
<dbReference type="Proteomes" id="UP000214355">
    <property type="component" value="Chromosome I"/>
</dbReference>
<feature type="transmembrane region" description="Helical" evidence="7">
    <location>
        <begin position="290"/>
        <end position="313"/>
    </location>
</feature>
<feature type="transmembrane region" description="Helical" evidence="7">
    <location>
        <begin position="246"/>
        <end position="269"/>
    </location>
</feature>
<dbReference type="GeneID" id="65345085"/>
<gene>
    <name evidence="9" type="ORF">SAMN04489737_1353</name>
</gene>
<proteinExistence type="inferred from homology"/>
<evidence type="ECO:0000313" key="9">
    <source>
        <dbReference type="EMBL" id="SDU80918.1"/>
    </source>
</evidence>
<dbReference type="OrthoDB" id="4859440at2"/>
<dbReference type="AlphaFoldDB" id="A0A1H2LJV6"/>
<evidence type="ECO:0000256" key="7">
    <source>
        <dbReference type="SAM" id="Phobius"/>
    </source>
</evidence>
<evidence type="ECO:0000313" key="10">
    <source>
        <dbReference type="Proteomes" id="UP000214355"/>
    </source>
</evidence>
<dbReference type="RefSeq" id="WP_091281372.1">
    <property type="nucleotide sequence ID" value="NZ_LT629804.1"/>
</dbReference>
<reference evidence="10" key="1">
    <citation type="submission" date="2016-10" db="EMBL/GenBank/DDBJ databases">
        <authorList>
            <person name="Varghese N."/>
            <person name="Submissions S."/>
        </authorList>
    </citation>
    <scope>NUCLEOTIDE SEQUENCE [LARGE SCALE GENOMIC DNA]</scope>
    <source>
        <strain evidence="10">DSM 10002</strain>
    </source>
</reference>
<name>A0A1H2LJV6_9ACTO</name>
<comment type="similarity">
    <text evidence="6">Belongs to the ABC-4 integral membrane protein family.</text>
</comment>
<protein>
    <submittedName>
        <fullName evidence="9">Putative ABC transport system permease protein</fullName>
    </submittedName>
</protein>
<sequence>MNVRFIHEVMKASWASRISALMLGIVTLIISLLTLVTAGKSVAQSDGLEQQLARIEARTFTVLDPEGSLLTDAFVHTYATQSGAQSVLALSRPVDVVNGKLGLNASRVGLVSLAGNIDDALELNEGRMPRAGEVIVGQNAKAKLGLTSSSGYVMSADGHQWAVVGSFDSFAPHTDLADLVIGPTQSAQAWSQMRFVAPRLDDVGPMEHVLIKNLPSAQSTVTVESSARKAAESQALINSLKQQSGAILLLVHGVGIVIIGVIVLTNVLIHAKDLGRRRTLGITRSALICFVVLRTAVISLIGIVSGVILGYTVMYFAHTPVPLDFALASIILALCAAVVAAIPPAIFAAYRDPVRVMRMP</sequence>
<accession>A0A1H2LJV6</accession>
<dbReference type="GO" id="GO:0005886">
    <property type="term" value="C:plasma membrane"/>
    <property type="evidence" value="ECO:0007669"/>
    <property type="project" value="UniProtKB-SubCell"/>
</dbReference>